<comment type="caution">
    <text evidence="2">The sequence shown here is derived from an EMBL/GenBank/DDBJ whole genome shotgun (WGS) entry which is preliminary data.</text>
</comment>
<evidence type="ECO:0000313" key="4">
    <source>
        <dbReference type="Proteomes" id="UP001152797"/>
    </source>
</evidence>
<gene>
    <name evidence="2" type="ORF">C1SCF055_LOCUS12768</name>
</gene>
<feature type="compositionally biased region" description="Low complexity" evidence="1">
    <location>
        <begin position="539"/>
        <end position="549"/>
    </location>
</feature>
<evidence type="ECO:0000256" key="1">
    <source>
        <dbReference type="SAM" id="MobiDB-lite"/>
    </source>
</evidence>
<name>A0A9P1C5W3_9DINO</name>
<dbReference type="EMBL" id="CAMXCT020000978">
    <property type="protein sequence ID" value="CAL1138678.1"/>
    <property type="molecule type" value="Genomic_DNA"/>
</dbReference>
<reference evidence="2" key="1">
    <citation type="submission" date="2022-10" db="EMBL/GenBank/DDBJ databases">
        <authorList>
            <person name="Chen Y."/>
            <person name="Dougan E. K."/>
            <person name="Chan C."/>
            <person name="Rhodes N."/>
            <person name="Thang M."/>
        </authorList>
    </citation>
    <scope>NUCLEOTIDE SEQUENCE</scope>
</reference>
<proteinExistence type="predicted"/>
<dbReference type="AlphaFoldDB" id="A0A9P1C5W3"/>
<feature type="region of interest" description="Disordered" evidence="1">
    <location>
        <begin position="514"/>
        <end position="562"/>
    </location>
</feature>
<dbReference type="OrthoDB" id="408340at2759"/>
<reference evidence="3 4" key="2">
    <citation type="submission" date="2024-05" db="EMBL/GenBank/DDBJ databases">
        <authorList>
            <person name="Chen Y."/>
            <person name="Shah S."/>
            <person name="Dougan E. K."/>
            <person name="Thang M."/>
            <person name="Chan C."/>
        </authorList>
    </citation>
    <scope>NUCLEOTIDE SEQUENCE [LARGE SCALE GENOMIC DNA]</scope>
</reference>
<keyword evidence="4" id="KW-1185">Reference proteome</keyword>
<evidence type="ECO:0000313" key="3">
    <source>
        <dbReference type="EMBL" id="CAL4772615.1"/>
    </source>
</evidence>
<dbReference type="Proteomes" id="UP001152797">
    <property type="component" value="Unassembled WGS sequence"/>
</dbReference>
<sequence length="562" mass="61784">MSWHKSQVARELFLVCEAGGWRFSDQQIRQLGFYLFSPPANSKHFLEDTFAHLADISKRIGRNLKISKWTKFFYMLCVPSHSDLDWPRLEPSPADFVDAMKTGGRVVLEEDTQKGKVFTVPKSMTLPKALNFTVSNLQKVDRSAGTAANQRAAAATAWILSNAASGFIHGPMAWTGALLLKRRIYKNTAGKAFVCLGFQTYAAIGFPLETKRVGDKEYLVALRDNMSLSVSFTWMMNNELDMGEAGKWKMVPTTIRTPSELPDVLRSHGNAWEVTGAPQPLLKSAVKEGVFLTVKQLELIHSKLGFPLPEKGQGSGKSGAVIKVDIAKGLVEFLWGEETPEEKKRMVDAICGKLLTKVKCAKDVILAVKELGAQGEIDFADIHQVALNQERVEKERKLRSPTEDREEIKTYTPGVLKHLLPNVQGVSCNRNPILSRYQAHYPGHAAGFLDSRAATWGGSLRGLSEFEALKECLINFIWAKHQVLCPMDDCLNMPIDDQIRRVVSSFDSDTGFLPGAAPASAAKGGKEGRGGRSGKGKSKSPAPKAVPVPKRGRGRGKVGPGR</sequence>
<organism evidence="2">
    <name type="scientific">Cladocopium goreaui</name>
    <dbReference type="NCBI Taxonomy" id="2562237"/>
    <lineage>
        <taxon>Eukaryota</taxon>
        <taxon>Sar</taxon>
        <taxon>Alveolata</taxon>
        <taxon>Dinophyceae</taxon>
        <taxon>Suessiales</taxon>
        <taxon>Symbiodiniaceae</taxon>
        <taxon>Cladocopium</taxon>
    </lineage>
</organism>
<dbReference type="EMBL" id="CAMXCT030000978">
    <property type="protein sequence ID" value="CAL4772615.1"/>
    <property type="molecule type" value="Genomic_DNA"/>
</dbReference>
<feature type="compositionally biased region" description="Low complexity" evidence="1">
    <location>
        <begin position="514"/>
        <end position="523"/>
    </location>
</feature>
<evidence type="ECO:0000313" key="2">
    <source>
        <dbReference type="EMBL" id="CAI3985303.1"/>
    </source>
</evidence>
<accession>A0A9P1C5W3</accession>
<dbReference type="EMBL" id="CAMXCT010000978">
    <property type="protein sequence ID" value="CAI3985303.1"/>
    <property type="molecule type" value="Genomic_DNA"/>
</dbReference>
<protein>
    <submittedName>
        <fullName evidence="2">Uncharacterized protein</fullName>
    </submittedName>
</protein>